<dbReference type="FunFam" id="3.40.50.880:FF:000033">
    <property type="entry name" value="Glutamine amidotransferase class-I"/>
    <property type="match status" value="1"/>
</dbReference>
<dbReference type="InterPro" id="IPR044992">
    <property type="entry name" value="ChyE-like"/>
</dbReference>
<dbReference type="OrthoDB" id="9813383at2"/>
<keyword evidence="2" id="KW-0315">Glutamine amidotransferase</keyword>
<evidence type="ECO:0000313" key="2">
    <source>
        <dbReference type="EMBL" id="ABQ25418.1"/>
    </source>
</evidence>
<dbReference type="Pfam" id="PF00117">
    <property type="entry name" value="GATase"/>
    <property type="match status" value="1"/>
</dbReference>
<dbReference type="RefSeq" id="WP_011938140.1">
    <property type="nucleotide sequence ID" value="NC_009483.1"/>
</dbReference>
<evidence type="ECO:0000313" key="3">
    <source>
        <dbReference type="Proteomes" id="UP000006695"/>
    </source>
</evidence>
<dbReference type="Proteomes" id="UP000006695">
    <property type="component" value="Chromosome"/>
</dbReference>
<keyword evidence="3" id="KW-1185">Reference proteome</keyword>
<dbReference type="GO" id="GO:0005829">
    <property type="term" value="C:cytosol"/>
    <property type="evidence" value="ECO:0007669"/>
    <property type="project" value="TreeGrafter"/>
</dbReference>
<dbReference type="Gene3D" id="3.40.50.880">
    <property type="match status" value="1"/>
</dbReference>
<reference evidence="2 3" key="1">
    <citation type="submission" date="2007-05" db="EMBL/GenBank/DDBJ databases">
        <title>Complete sequence of Geobacter uraniireducens Rf4.</title>
        <authorList>
            <consortium name="US DOE Joint Genome Institute"/>
            <person name="Copeland A."/>
            <person name="Lucas S."/>
            <person name="Lapidus A."/>
            <person name="Barry K."/>
            <person name="Detter J.C."/>
            <person name="Glavina del Rio T."/>
            <person name="Hammon N."/>
            <person name="Israni S."/>
            <person name="Dalin E."/>
            <person name="Tice H."/>
            <person name="Pitluck S."/>
            <person name="Chertkov O."/>
            <person name="Brettin T."/>
            <person name="Bruce D."/>
            <person name="Han C."/>
            <person name="Schmutz J."/>
            <person name="Larimer F."/>
            <person name="Land M."/>
            <person name="Hauser L."/>
            <person name="Kyrpides N."/>
            <person name="Mikhailova N."/>
            <person name="Shelobolina E."/>
            <person name="Aklujkar M."/>
            <person name="Lovley D."/>
            <person name="Richardson P."/>
        </authorList>
    </citation>
    <scope>NUCLEOTIDE SEQUENCE [LARGE SCALE GENOMIC DNA]</scope>
    <source>
        <strain evidence="2 3">Rf4</strain>
    </source>
</reference>
<dbReference type="InterPro" id="IPR017926">
    <property type="entry name" value="GATASE"/>
</dbReference>
<dbReference type="SUPFAM" id="SSF52317">
    <property type="entry name" value="Class I glutamine amidotransferase-like"/>
    <property type="match status" value="1"/>
</dbReference>
<dbReference type="CDD" id="cd01741">
    <property type="entry name" value="GATase1_1"/>
    <property type="match status" value="1"/>
</dbReference>
<proteinExistence type="predicted"/>
<dbReference type="AlphaFoldDB" id="A5GAG9"/>
<name>A5GAG9_GEOUR</name>
<dbReference type="PANTHER" id="PTHR42695:SF5">
    <property type="entry name" value="GLUTAMINE AMIDOTRANSFERASE YLR126C-RELATED"/>
    <property type="match status" value="1"/>
</dbReference>
<dbReference type="PANTHER" id="PTHR42695">
    <property type="entry name" value="GLUTAMINE AMIDOTRANSFERASE YLR126C-RELATED"/>
    <property type="match status" value="1"/>
</dbReference>
<dbReference type="InterPro" id="IPR029062">
    <property type="entry name" value="Class_I_gatase-like"/>
</dbReference>
<keyword evidence="2" id="KW-0808">Transferase</keyword>
<sequence length="229" mass="25061">MLIVIQNDPEVPLGAYADYLAELDVPYRLFHPYEEEMLPEAGEVSAAIVLGGAMGVHDTDRHPFLREVNCFIGGAIAQDLPFLGICLGGQLLASLLGAPVTTNSPFGEKGTLPVTLTDDGEADPLFAGIDREFVTFQWHNDSFVVPEGGVLLASSTACPDQAFRYGSNAYGIQFHPEVNREIVANWSSWTEETAARTGQFLAEFDHRAEDYNAASRQLLVNFLRIARLD</sequence>
<evidence type="ECO:0000259" key="1">
    <source>
        <dbReference type="Pfam" id="PF00117"/>
    </source>
</evidence>
<feature type="domain" description="Glutamine amidotransferase" evidence="1">
    <location>
        <begin position="18"/>
        <end position="179"/>
    </location>
</feature>
<accession>A5GAG9</accession>
<dbReference type="GO" id="GO:0016740">
    <property type="term" value="F:transferase activity"/>
    <property type="evidence" value="ECO:0007669"/>
    <property type="project" value="UniProtKB-KW"/>
</dbReference>
<dbReference type="PROSITE" id="PS51273">
    <property type="entry name" value="GATASE_TYPE_1"/>
    <property type="match status" value="1"/>
</dbReference>
<gene>
    <name evidence="2" type="ordered locus">Gura_1214</name>
</gene>
<dbReference type="EMBL" id="CP000698">
    <property type="protein sequence ID" value="ABQ25418.1"/>
    <property type="molecule type" value="Genomic_DNA"/>
</dbReference>
<dbReference type="HOGENOM" id="CLU_054974_3_2_7"/>
<dbReference type="KEGG" id="gur:Gura_1214"/>
<protein>
    <submittedName>
        <fullName evidence="2">Glutamine amidotransferase class-I</fullName>
    </submittedName>
</protein>
<dbReference type="STRING" id="351605.Gura_1214"/>
<organism evidence="2 3">
    <name type="scientific">Geotalea uraniireducens (strain Rf4)</name>
    <name type="common">Geobacter uraniireducens</name>
    <dbReference type="NCBI Taxonomy" id="351605"/>
    <lineage>
        <taxon>Bacteria</taxon>
        <taxon>Pseudomonadati</taxon>
        <taxon>Thermodesulfobacteriota</taxon>
        <taxon>Desulfuromonadia</taxon>
        <taxon>Geobacterales</taxon>
        <taxon>Geobacteraceae</taxon>
        <taxon>Geotalea</taxon>
    </lineage>
</organism>